<keyword evidence="2" id="KW-0378">Hydrolase</keyword>
<dbReference type="Gene3D" id="3.75.10.10">
    <property type="entry name" value="L-arginine/glycine Amidinotransferase, Chain A"/>
    <property type="match status" value="1"/>
</dbReference>
<dbReference type="EMBL" id="JAIFTH010000277">
    <property type="protein sequence ID" value="KAG9509951.1"/>
    <property type="molecule type" value="Genomic_DNA"/>
</dbReference>
<comment type="similarity">
    <text evidence="1">Belongs to the DDAH family.</text>
</comment>
<evidence type="ECO:0000256" key="2">
    <source>
        <dbReference type="ARBA" id="ARBA00022801"/>
    </source>
</evidence>
<gene>
    <name evidence="3" type="primary">DDAH1</name>
    <name evidence="3" type="ORF">GZH46_01514</name>
</gene>
<name>A0ABQ7S981_9ACAR</name>
<accession>A0ABQ7S981</accession>
<evidence type="ECO:0000313" key="4">
    <source>
        <dbReference type="Proteomes" id="UP000825002"/>
    </source>
</evidence>
<dbReference type="Proteomes" id="UP000825002">
    <property type="component" value="Unassembled WGS sequence"/>
</dbReference>
<dbReference type="SUPFAM" id="SSF55909">
    <property type="entry name" value="Pentein"/>
    <property type="match status" value="1"/>
</dbReference>
<comment type="caution">
    <text evidence="3">The sequence shown here is derived from an EMBL/GenBank/DDBJ whole genome shotgun (WGS) entry which is preliminary data.</text>
</comment>
<reference evidence="3 4" key="1">
    <citation type="submission" date="2020-10" db="EMBL/GenBank/DDBJ databases">
        <authorList>
            <person name="Klimov P.B."/>
            <person name="Dyachkov S.M."/>
            <person name="Chetverikov P.E."/>
        </authorList>
    </citation>
    <scope>NUCLEOTIDE SEQUENCE [LARGE SCALE GENOMIC DNA]</scope>
    <source>
        <strain evidence="3">BMOC 18-1129-001#AD2665</strain>
        <tissue evidence="3">Entire mites</tissue>
    </source>
</reference>
<evidence type="ECO:0000256" key="1">
    <source>
        <dbReference type="ARBA" id="ARBA00008532"/>
    </source>
</evidence>
<organism evidence="3 4">
    <name type="scientific">Fragariocoptes setiger</name>
    <dbReference type="NCBI Taxonomy" id="1670756"/>
    <lineage>
        <taxon>Eukaryota</taxon>
        <taxon>Metazoa</taxon>
        <taxon>Ecdysozoa</taxon>
        <taxon>Arthropoda</taxon>
        <taxon>Chelicerata</taxon>
        <taxon>Arachnida</taxon>
        <taxon>Acari</taxon>
        <taxon>Acariformes</taxon>
        <taxon>Trombidiformes</taxon>
        <taxon>Prostigmata</taxon>
        <taxon>Eupodina</taxon>
        <taxon>Eriophyoidea</taxon>
        <taxon>Phytoptidae</taxon>
        <taxon>Fragariocoptes</taxon>
    </lineage>
</organism>
<proteinExistence type="inferred from homology"/>
<dbReference type="InterPro" id="IPR033199">
    <property type="entry name" value="DDAH-like"/>
</dbReference>
<evidence type="ECO:0000313" key="3">
    <source>
        <dbReference type="EMBL" id="KAG9509951.1"/>
    </source>
</evidence>
<protein>
    <submittedName>
        <fullName evidence="3">N(G),N(G)-dimethylarginine dimethylaminohydrolase 1</fullName>
    </submittedName>
</protein>
<dbReference type="PANTHER" id="PTHR12737:SF9">
    <property type="entry name" value="DIMETHYLARGININASE"/>
    <property type="match status" value="1"/>
</dbReference>
<sequence length="278" mass="31494">MVFYNYAICRRLCKPNKANGKAAATDELPTVDHEEAHRELQNYIATLRMLNVDVIELGPETDLQYESVFIGDLAVIINGMVLLCRPLHRHKEVEDIKRVITKEIGMPIVEIQDEDAILNGGDVLFTGKEIFIGLSSHTNEAGARAVAVAFPEFPVTPVKVPPINSMRLKSHITMAGPNILCAGRSHEIEKMLHRMEREASQRYHLIRVDDDPAANVLYVNGTLLHRDDYPKSFSIFQDRIDYSRVPVKITELCKNHPRYGLDSLCLLLRKSKRIQTIV</sequence>
<keyword evidence="4" id="KW-1185">Reference proteome</keyword>
<dbReference type="PANTHER" id="PTHR12737">
    <property type="entry name" value="DIMETHYLARGININE DIMETHYLAMINOHYDROLASE"/>
    <property type="match status" value="1"/>
</dbReference>